<dbReference type="EMBL" id="LT934118">
    <property type="protein sequence ID" value="VAI10134.1"/>
    <property type="molecule type" value="Genomic_DNA"/>
</dbReference>
<dbReference type="Proteomes" id="UP000324705">
    <property type="component" value="Chromosome 4B"/>
</dbReference>
<reference evidence="2 3" key="1">
    <citation type="submission" date="2017-09" db="EMBL/GenBank/DDBJ databases">
        <authorList>
            <consortium name="International Durum Wheat Genome Sequencing Consortium (IDWGSC)"/>
            <person name="Milanesi L."/>
        </authorList>
    </citation>
    <scope>NUCLEOTIDE SEQUENCE [LARGE SCALE GENOMIC DNA]</scope>
    <source>
        <strain evidence="3">cv. Svevo</strain>
    </source>
</reference>
<dbReference type="InterPro" id="IPR035979">
    <property type="entry name" value="RBD_domain_sf"/>
</dbReference>
<sequence length="104" mass="11715">MVRVRNILDLAGEREVREFLSFFGEIEHVDISPDVVATGRTAYATFKDVEGPRDNAAALGMYGLAQSSNCYFHLCSGGVYAIWLCWYFQLLSIMNDSLHCQCHC</sequence>
<keyword evidence="1" id="KW-0472">Membrane</keyword>
<dbReference type="AlphaFoldDB" id="A0A9R0WGX2"/>
<proteinExistence type="predicted"/>
<keyword evidence="1" id="KW-0812">Transmembrane</keyword>
<dbReference type="Gramene" id="TRITD4Bv1G183210.1">
    <property type="protein sequence ID" value="TRITD4Bv1G183210.1"/>
    <property type="gene ID" value="TRITD4Bv1G183210"/>
</dbReference>
<accession>A0A9R0WGX2</accession>
<gene>
    <name evidence="2" type="ORF">TRITD_4Bv1G183210</name>
</gene>
<evidence type="ECO:0000256" key="1">
    <source>
        <dbReference type="SAM" id="Phobius"/>
    </source>
</evidence>
<dbReference type="SUPFAM" id="SSF54928">
    <property type="entry name" value="RNA-binding domain, RBD"/>
    <property type="match status" value="1"/>
</dbReference>
<feature type="transmembrane region" description="Helical" evidence="1">
    <location>
        <begin position="70"/>
        <end position="89"/>
    </location>
</feature>
<dbReference type="GO" id="GO:0003676">
    <property type="term" value="F:nucleic acid binding"/>
    <property type="evidence" value="ECO:0007669"/>
    <property type="project" value="InterPro"/>
</dbReference>
<evidence type="ECO:0000313" key="3">
    <source>
        <dbReference type="Proteomes" id="UP000324705"/>
    </source>
</evidence>
<evidence type="ECO:0000313" key="2">
    <source>
        <dbReference type="EMBL" id="VAI10134.1"/>
    </source>
</evidence>
<evidence type="ECO:0008006" key="4">
    <source>
        <dbReference type="Google" id="ProtNLM"/>
    </source>
</evidence>
<name>A0A9R0WGX2_TRITD</name>
<keyword evidence="1" id="KW-1133">Transmembrane helix</keyword>
<organism evidence="2 3">
    <name type="scientific">Triticum turgidum subsp. durum</name>
    <name type="common">Durum wheat</name>
    <name type="synonym">Triticum durum</name>
    <dbReference type="NCBI Taxonomy" id="4567"/>
    <lineage>
        <taxon>Eukaryota</taxon>
        <taxon>Viridiplantae</taxon>
        <taxon>Streptophyta</taxon>
        <taxon>Embryophyta</taxon>
        <taxon>Tracheophyta</taxon>
        <taxon>Spermatophyta</taxon>
        <taxon>Magnoliopsida</taxon>
        <taxon>Liliopsida</taxon>
        <taxon>Poales</taxon>
        <taxon>Poaceae</taxon>
        <taxon>BOP clade</taxon>
        <taxon>Pooideae</taxon>
        <taxon>Triticodae</taxon>
        <taxon>Triticeae</taxon>
        <taxon>Triticinae</taxon>
        <taxon>Triticum</taxon>
    </lineage>
</organism>
<protein>
    <recommendedName>
        <fullName evidence="4">RRM domain-containing protein</fullName>
    </recommendedName>
</protein>
<keyword evidence="3" id="KW-1185">Reference proteome</keyword>